<protein>
    <submittedName>
        <fullName evidence="1">Uncharacterized protein</fullName>
    </submittedName>
</protein>
<sequence length="36" mass="3896">MHLGWLVNAAQVLVRSPPLGVLKTSFSGKPNATHMH</sequence>
<dbReference type="EMBL" id="GBXM01008255">
    <property type="protein sequence ID" value="JAI00323.1"/>
    <property type="molecule type" value="Transcribed_RNA"/>
</dbReference>
<accession>A0A0E9XC61</accession>
<evidence type="ECO:0000313" key="1">
    <source>
        <dbReference type="EMBL" id="JAI00323.1"/>
    </source>
</evidence>
<reference evidence="1" key="2">
    <citation type="journal article" date="2015" name="Fish Shellfish Immunol.">
        <title>Early steps in the European eel (Anguilla anguilla)-Vibrio vulnificus interaction in the gills: Role of the RtxA13 toxin.</title>
        <authorList>
            <person name="Callol A."/>
            <person name="Pajuelo D."/>
            <person name="Ebbesson L."/>
            <person name="Teles M."/>
            <person name="MacKenzie S."/>
            <person name="Amaro C."/>
        </authorList>
    </citation>
    <scope>NUCLEOTIDE SEQUENCE</scope>
</reference>
<reference evidence="1" key="1">
    <citation type="submission" date="2014-11" db="EMBL/GenBank/DDBJ databases">
        <authorList>
            <person name="Amaro Gonzalez C."/>
        </authorList>
    </citation>
    <scope>NUCLEOTIDE SEQUENCE</scope>
</reference>
<proteinExistence type="predicted"/>
<dbReference type="AlphaFoldDB" id="A0A0E9XC61"/>
<name>A0A0E9XC61_ANGAN</name>
<organism evidence="1">
    <name type="scientific">Anguilla anguilla</name>
    <name type="common">European freshwater eel</name>
    <name type="synonym">Muraena anguilla</name>
    <dbReference type="NCBI Taxonomy" id="7936"/>
    <lineage>
        <taxon>Eukaryota</taxon>
        <taxon>Metazoa</taxon>
        <taxon>Chordata</taxon>
        <taxon>Craniata</taxon>
        <taxon>Vertebrata</taxon>
        <taxon>Euteleostomi</taxon>
        <taxon>Actinopterygii</taxon>
        <taxon>Neopterygii</taxon>
        <taxon>Teleostei</taxon>
        <taxon>Anguilliformes</taxon>
        <taxon>Anguillidae</taxon>
        <taxon>Anguilla</taxon>
    </lineage>
</organism>